<dbReference type="Pfam" id="PF23960">
    <property type="entry name" value="DUF7289"/>
    <property type="match status" value="1"/>
</dbReference>
<dbReference type="Gene3D" id="2.160.20.110">
    <property type="match status" value="1"/>
</dbReference>
<sequence length="1584" mass="170710">MGLWEDRDRAQSELVGTVLMVSITIIGAVLTVALAGAALQAISDESQDSLTRDSFHEMDDRLSGLYNSEVSSETTLRFPEGSGSDLSFNESEGSVEITVETVDEYRNLTEKNVTRYEQDLGAVVYKSSDGEKLVYQGGGFWEYPSPSYAVVRSNPPLSRAGEFLTFQFATLKGNRGINEGNELVARRNVADSTQRSEEIRNELSPAWNIKNTEYTVPVDITVTIESKYALGWATYAEEELSDVTVSPKPADMDADDTEVTLTFEDTGTTDFLTYPDPIVYVGPASEAPRGFDPRANSSIERTGENSFNISGQDVNANQGQQLAFYDESREEWVIHTQNNNDLTPPSGNGEWKNVTEISNSIEGGPSSRAAPRWDDSEDPPQIESYKKSGSDSEEYTFNSSYADTRICVVAYTDDRIGSQVDGVFEQLETCASNLENSERYMPTDLDINLTQDDYESVVGERQTVEVEVENVGAVESTRGHAVGLFVEDDDGNVRVADFRTNESISNGDIDTGETVSVTMNWTAASENETKLYARVGNQDIDEANLSIEARNTDLSVDINETETPDEVAPGTEAQVNATISNNGNAPVLDTKVSLLNGDGVPVNVVEIDRLDAAGPGSDNVTDVTLSWIAPVSDFDEELEVQALDANDTHRIKAEGTPEFQVDITGTDDAAGEGKPFNVTVDVTNSGDGGGKQQILLVADTETTDGLIVDAREVFVGEGNDTTVTMVWDSPVELERGDNKVRVRSPDDSDTTPFDTQAKFEVTDIDAPDDIDEGDLDKEVSVTATINNTGDVAGTPTADLEPAADSALDIENSSVTAATIAGNESEDVTFDVTVRNGSLTGELAVSTRDDEATERIVVVRDGPDCSDVDYDTDSDGYLLIETVDQLQCIEQEGLDKNYRLENDIDAYGTEHWNGGDGFDPIGEEGAGSAGGNAFGGTFDGQGYKIEGLTIDRYNTAFVGLFAITDKFSGPDDLGEGSTVESVELVDVDVRGMTVVGGVAGGGGGTFRNISVSGHVESKYQQVGGIVGHGHDADLTNQLVSTATVTGNEPIVVGDHSDKHPWQDSEGSPNLGIGGILGGMGYDTEFSVGYSRANVSGPSSVGGIAGWTSNNPSDLSQMYWADGDLSLEGDIGALFDDDDIGREQFTVPLQVGGIAGRIGETSGTEDTIYNSVYSDGPTVGDGGDNVNDNSIDLDADEMTGPQVLPDDKPESWYDQYPGVTKEDAEGTMANLDWDIWEPVYDIDPKTGNITNEGFPIFAWQSEGGFIVESVEAPDNVTEGDSVTVNATIDNTQDIDETQRIVLRDPEGNPVDSTELALDGNENATVELDWQTRPGDNTSNLTESEITVSTEDFGKTDPLDVRKLEDSEFLIEDASAAPKKVDELDDVEFTATITNDGIGANQTVFLQDENGTILNYTHLYLGEQQSEDITLRWETTYGDADSDDRNITLRTVADASSFNITVNKSEGPDFQVEPIEFPTGQGDRVAAGRPLTVQVNITNRGPVEDTQFVSLMPSGSDQILALEDITLGPGDSKEFSLTWDPANNPTVDEIEVSTRDDSETRSVDIWQPQLDPTTNPIDTSVNIFDLA</sequence>
<gene>
    <name evidence="4" type="ORF">EGD98_08220</name>
</gene>
<dbReference type="InterPro" id="IPR055713">
    <property type="entry name" value="DUF7289"/>
</dbReference>
<protein>
    <recommendedName>
        <fullName evidence="3">CARDB domain-containing protein</fullName>
    </recommendedName>
</protein>
<dbReference type="NCBIfam" id="TIGR02537">
    <property type="entry name" value="arch_flag_Nterm"/>
    <property type="match status" value="1"/>
</dbReference>
<dbReference type="Gene3D" id="2.60.40.10">
    <property type="entry name" value="Immunoglobulins"/>
    <property type="match status" value="4"/>
</dbReference>
<keyword evidence="2" id="KW-0472">Membrane</keyword>
<reference evidence="4" key="1">
    <citation type="submission" date="2021-06" db="EMBL/GenBank/DDBJ databases">
        <title>Halomicroarcula sp. F24A a new haloarchaeum isolated from saline soil.</title>
        <authorList>
            <person name="Duran-Viseras A."/>
            <person name="Sanchez-Porro C."/>
            <person name="Ventosa A."/>
        </authorList>
    </citation>
    <scope>NUCLEOTIDE SEQUENCE</scope>
    <source>
        <strain evidence="4">F24A</strain>
    </source>
</reference>
<comment type="caution">
    <text evidence="4">The sequence shown here is derived from an EMBL/GenBank/DDBJ whole genome shotgun (WGS) entry which is preliminary data.</text>
</comment>
<keyword evidence="5" id="KW-1185">Reference proteome</keyword>
<evidence type="ECO:0000313" key="5">
    <source>
        <dbReference type="Proteomes" id="UP000783863"/>
    </source>
</evidence>
<dbReference type="Proteomes" id="UP000783863">
    <property type="component" value="Unassembled WGS sequence"/>
</dbReference>
<dbReference type="InterPro" id="IPR013373">
    <property type="entry name" value="Flagellin/pilin_N_arc"/>
</dbReference>
<evidence type="ECO:0000256" key="1">
    <source>
        <dbReference type="SAM" id="MobiDB-lite"/>
    </source>
</evidence>
<dbReference type="InterPro" id="IPR013783">
    <property type="entry name" value="Ig-like_fold"/>
</dbReference>
<evidence type="ECO:0000313" key="4">
    <source>
        <dbReference type="EMBL" id="MBX0303657.1"/>
    </source>
</evidence>
<feature type="region of interest" description="Disordered" evidence="1">
    <location>
        <begin position="358"/>
        <end position="395"/>
    </location>
</feature>
<feature type="domain" description="CARDB" evidence="3">
    <location>
        <begin position="552"/>
        <end position="641"/>
    </location>
</feature>
<organism evidence="4 5">
    <name type="scientific">Haloarcula salinisoli</name>
    <dbReference type="NCBI Taxonomy" id="2487746"/>
    <lineage>
        <taxon>Archaea</taxon>
        <taxon>Methanobacteriati</taxon>
        <taxon>Methanobacteriota</taxon>
        <taxon>Stenosarchaea group</taxon>
        <taxon>Halobacteria</taxon>
        <taxon>Halobacteriales</taxon>
        <taxon>Haloarculaceae</taxon>
        <taxon>Haloarcula</taxon>
    </lineage>
</organism>
<keyword evidence="2" id="KW-0812">Transmembrane</keyword>
<dbReference type="InterPro" id="IPR011635">
    <property type="entry name" value="CARDB"/>
</dbReference>
<dbReference type="RefSeq" id="WP_220587852.1">
    <property type="nucleotide sequence ID" value="NZ_RKLQ01000001.1"/>
</dbReference>
<name>A0A8J8C7U1_9EURY</name>
<proteinExistence type="predicted"/>
<keyword evidence="2" id="KW-1133">Transmembrane helix</keyword>
<accession>A0A8J8C7U1</accession>
<dbReference type="EMBL" id="RKLQ01000001">
    <property type="protein sequence ID" value="MBX0303657.1"/>
    <property type="molecule type" value="Genomic_DNA"/>
</dbReference>
<evidence type="ECO:0000259" key="3">
    <source>
        <dbReference type="Pfam" id="PF07705"/>
    </source>
</evidence>
<dbReference type="Pfam" id="PF07705">
    <property type="entry name" value="CARDB"/>
    <property type="match status" value="1"/>
</dbReference>
<evidence type="ECO:0000256" key="2">
    <source>
        <dbReference type="SAM" id="Phobius"/>
    </source>
</evidence>
<feature type="transmembrane region" description="Helical" evidence="2">
    <location>
        <begin position="14"/>
        <end position="39"/>
    </location>
</feature>